<organism evidence="2">
    <name type="scientific">Mycobacterium xenopi 4042</name>
    <dbReference type="NCBI Taxonomy" id="1299334"/>
    <lineage>
        <taxon>Bacteria</taxon>
        <taxon>Bacillati</taxon>
        <taxon>Actinomycetota</taxon>
        <taxon>Actinomycetes</taxon>
        <taxon>Mycobacteriales</taxon>
        <taxon>Mycobacteriaceae</taxon>
        <taxon>Mycobacterium</taxon>
    </lineage>
</organism>
<accession>X8C773</accession>
<dbReference type="EMBL" id="JAOB01000033">
    <property type="protein sequence ID" value="EUA52207.1"/>
    <property type="molecule type" value="Genomic_DNA"/>
</dbReference>
<sequence length="176" mass="19862">MCVDLAAVASTADADDVAWPEPAEWLAAVRASPLLGEPPVLRLYDDRLHYLDRYWREEDQVCTDLAALLTSTPAVELPALERLFPAGFEEQRQAAKLALSQQVTVLTGGPAPARPPPSHGCSRCWPSRPKPLGRRGRGSRWRHRPARRRRGCRRRWRWSSTSSMRPTGRGWASCRR</sequence>
<comment type="caution">
    <text evidence="2">The sequence shown here is derived from an EMBL/GenBank/DDBJ whole genome shotgun (WGS) entry which is preliminary data.</text>
</comment>
<dbReference type="AlphaFoldDB" id="X8C773"/>
<name>X8C773_MYCXE</name>
<evidence type="ECO:0000313" key="2">
    <source>
        <dbReference type="EMBL" id="EUA52207.1"/>
    </source>
</evidence>
<proteinExistence type="predicted"/>
<gene>
    <name evidence="2" type="ORF">I553_2393</name>
</gene>
<evidence type="ECO:0000256" key="1">
    <source>
        <dbReference type="SAM" id="MobiDB-lite"/>
    </source>
</evidence>
<dbReference type="PATRIC" id="fig|1299334.3.peg.3509"/>
<protein>
    <submittedName>
        <fullName evidence="2">Putative exodeoxyribonuclease V alpha subunit</fullName>
    </submittedName>
</protein>
<feature type="region of interest" description="Disordered" evidence="1">
    <location>
        <begin position="110"/>
        <end position="146"/>
    </location>
</feature>
<feature type="compositionally biased region" description="Basic residues" evidence="1">
    <location>
        <begin position="131"/>
        <end position="146"/>
    </location>
</feature>
<reference evidence="2" key="1">
    <citation type="submission" date="2014-01" db="EMBL/GenBank/DDBJ databases">
        <authorList>
            <person name="Brown-Elliot B."/>
            <person name="Wallace R."/>
            <person name="Lenaerts A."/>
            <person name="Ordway D."/>
            <person name="DeGroote M.A."/>
            <person name="Parker T."/>
            <person name="Sizemore C."/>
            <person name="Tallon L.J."/>
            <person name="Sadzewicz L.K."/>
            <person name="Sengamalay N."/>
            <person name="Fraser C.M."/>
            <person name="Hine E."/>
            <person name="Shefchek K.A."/>
            <person name="Das S.P."/>
            <person name="Tettelin H."/>
        </authorList>
    </citation>
    <scope>NUCLEOTIDE SEQUENCE [LARGE SCALE GENOMIC DNA]</scope>
    <source>
        <strain evidence="2">4042</strain>
    </source>
</reference>